<evidence type="ECO:0000313" key="3">
    <source>
        <dbReference type="Proteomes" id="UP000441717"/>
    </source>
</evidence>
<proteinExistence type="predicted"/>
<dbReference type="InterPro" id="IPR027275">
    <property type="entry name" value="PRC-brl_dom"/>
</dbReference>
<gene>
    <name evidence="2" type="ORF">GFC01_13075</name>
</gene>
<dbReference type="AlphaFoldDB" id="A0A6N7ISZ1"/>
<dbReference type="PANTHER" id="PTHR40061">
    <property type="entry name" value="SPORULATION PROTEIN YLMC-RELATED"/>
    <property type="match status" value="1"/>
</dbReference>
<keyword evidence="3" id="KW-1185">Reference proteome</keyword>
<dbReference type="InterPro" id="IPR011033">
    <property type="entry name" value="PRC_barrel-like_sf"/>
</dbReference>
<dbReference type="Proteomes" id="UP000441717">
    <property type="component" value="Unassembled WGS sequence"/>
</dbReference>
<name>A0A6N7ISZ1_9FIRM</name>
<sequence length="99" mass="11052">MVKISDLRMREVINVADGRRLGPIKDIDIDLENGRISAIILPAQGSNRLFNLFGREDEIVVPWQKIKRIGVDVILVDLRDVGEIRPEGGSPPGGGERYF</sequence>
<evidence type="ECO:0000313" key="2">
    <source>
        <dbReference type="EMBL" id="MQL53172.1"/>
    </source>
</evidence>
<dbReference type="SUPFAM" id="SSF50346">
    <property type="entry name" value="PRC-barrel domain"/>
    <property type="match status" value="1"/>
</dbReference>
<dbReference type="EMBL" id="WHYR01000040">
    <property type="protein sequence ID" value="MQL53172.1"/>
    <property type="molecule type" value="Genomic_DNA"/>
</dbReference>
<dbReference type="InterPro" id="IPR014238">
    <property type="entry name" value="Spore_YlmC/YmxH"/>
</dbReference>
<organism evidence="2 3">
    <name type="scientific">Desulfofundulus thermobenzoicus</name>
    <dbReference type="NCBI Taxonomy" id="29376"/>
    <lineage>
        <taxon>Bacteria</taxon>
        <taxon>Bacillati</taxon>
        <taxon>Bacillota</taxon>
        <taxon>Clostridia</taxon>
        <taxon>Eubacteriales</taxon>
        <taxon>Peptococcaceae</taxon>
        <taxon>Desulfofundulus</taxon>
    </lineage>
</organism>
<dbReference type="NCBIfam" id="TIGR02888">
    <property type="entry name" value="spore_YlmC_YmxH"/>
    <property type="match status" value="1"/>
</dbReference>
<protein>
    <submittedName>
        <fullName evidence="2">YlmC/YmxH family sporulation protein</fullName>
    </submittedName>
</protein>
<feature type="domain" description="PRC-barrel" evidence="1">
    <location>
        <begin position="2"/>
        <end position="77"/>
    </location>
</feature>
<dbReference type="RefSeq" id="WP_152947648.1">
    <property type="nucleotide sequence ID" value="NZ_WHYR01000040.1"/>
</dbReference>
<dbReference type="OrthoDB" id="6024937at2"/>
<dbReference type="Pfam" id="PF05239">
    <property type="entry name" value="PRC"/>
    <property type="match status" value="1"/>
</dbReference>
<dbReference type="PANTHER" id="PTHR40061:SF1">
    <property type="entry name" value="SPORULATION PROTEIN YLMC-RELATED"/>
    <property type="match status" value="1"/>
</dbReference>
<accession>A0A6N7ISZ1</accession>
<dbReference type="Gene3D" id="2.30.30.240">
    <property type="entry name" value="PRC-barrel domain"/>
    <property type="match status" value="1"/>
</dbReference>
<evidence type="ECO:0000259" key="1">
    <source>
        <dbReference type="Pfam" id="PF05239"/>
    </source>
</evidence>
<comment type="caution">
    <text evidence="2">The sequence shown here is derived from an EMBL/GenBank/DDBJ whole genome shotgun (WGS) entry which is preliminary data.</text>
</comment>
<reference evidence="2 3" key="1">
    <citation type="submission" date="2019-10" db="EMBL/GenBank/DDBJ databases">
        <title>Comparative genomics of sulfur disproportionating microorganisms.</title>
        <authorList>
            <person name="Ward L.M."/>
            <person name="Bertran E."/>
            <person name="Johnston D."/>
        </authorList>
    </citation>
    <scope>NUCLEOTIDE SEQUENCE [LARGE SCALE GENOMIC DNA]</scope>
    <source>
        <strain evidence="2 3">DSM 14055</strain>
    </source>
</reference>